<accession>A0A392U2M8</accession>
<evidence type="ECO:0000313" key="2">
    <source>
        <dbReference type="EMBL" id="MCI67691.1"/>
    </source>
</evidence>
<reference evidence="2 3" key="1">
    <citation type="journal article" date="2018" name="Front. Plant Sci.">
        <title>Red Clover (Trifolium pratense) and Zigzag Clover (T. medium) - A Picture of Genomic Similarities and Differences.</title>
        <authorList>
            <person name="Dluhosova J."/>
            <person name="Istvanek J."/>
            <person name="Nedelnik J."/>
            <person name="Repkova J."/>
        </authorList>
    </citation>
    <scope>NUCLEOTIDE SEQUENCE [LARGE SCALE GENOMIC DNA]</scope>
    <source>
        <strain evidence="3">cv. 10/8</strain>
        <tissue evidence="2">Leaf</tissue>
    </source>
</reference>
<evidence type="ECO:0000256" key="1">
    <source>
        <dbReference type="SAM" id="MobiDB-lite"/>
    </source>
</evidence>
<comment type="caution">
    <text evidence="2">The sequence shown here is derived from an EMBL/GenBank/DDBJ whole genome shotgun (WGS) entry which is preliminary data.</text>
</comment>
<dbReference type="Proteomes" id="UP000265520">
    <property type="component" value="Unassembled WGS sequence"/>
</dbReference>
<proteinExistence type="predicted"/>
<organism evidence="2 3">
    <name type="scientific">Trifolium medium</name>
    <dbReference type="NCBI Taxonomy" id="97028"/>
    <lineage>
        <taxon>Eukaryota</taxon>
        <taxon>Viridiplantae</taxon>
        <taxon>Streptophyta</taxon>
        <taxon>Embryophyta</taxon>
        <taxon>Tracheophyta</taxon>
        <taxon>Spermatophyta</taxon>
        <taxon>Magnoliopsida</taxon>
        <taxon>eudicotyledons</taxon>
        <taxon>Gunneridae</taxon>
        <taxon>Pentapetalae</taxon>
        <taxon>rosids</taxon>
        <taxon>fabids</taxon>
        <taxon>Fabales</taxon>
        <taxon>Fabaceae</taxon>
        <taxon>Papilionoideae</taxon>
        <taxon>50 kb inversion clade</taxon>
        <taxon>NPAAA clade</taxon>
        <taxon>Hologalegina</taxon>
        <taxon>IRL clade</taxon>
        <taxon>Trifolieae</taxon>
        <taxon>Trifolium</taxon>
    </lineage>
</organism>
<feature type="compositionally biased region" description="Basic and acidic residues" evidence="1">
    <location>
        <begin position="1"/>
        <end position="16"/>
    </location>
</feature>
<dbReference type="AlphaFoldDB" id="A0A392U2M8"/>
<evidence type="ECO:0000313" key="3">
    <source>
        <dbReference type="Proteomes" id="UP000265520"/>
    </source>
</evidence>
<sequence>RQPHDAHAQGRPHDAQFEQPQQPKVEPDACMSAS</sequence>
<feature type="region of interest" description="Disordered" evidence="1">
    <location>
        <begin position="1"/>
        <end position="34"/>
    </location>
</feature>
<keyword evidence="3" id="KW-1185">Reference proteome</keyword>
<dbReference type="EMBL" id="LXQA010721811">
    <property type="protein sequence ID" value="MCI67691.1"/>
    <property type="molecule type" value="Genomic_DNA"/>
</dbReference>
<name>A0A392U2M8_9FABA</name>
<protein>
    <submittedName>
        <fullName evidence="2">Uncharacterized protein</fullName>
    </submittedName>
</protein>
<feature type="non-terminal residue" evidence="2">
    <location>
        <position position="1"/>
    </location>
</feature>